<dbReference type="Pfam" id="PF13505">
    <property type="entry name" value="OMP_b-brl"/>
    <property type="match status" value="1"/>
</dbReference>
<feature type="domain" description="Outer membrane protein beta-barrel" evidence="3">
    <location>
        <begin position="9"/>
        <end position="196"/>
    </location>
</feature>
<evidence type="ECO:0000313" key="5">
    <source>
        <dbReference type="Proteomes" id="UP000664904"/>
    </source>
</evidence>
<sequence length="196" mass="21832">MKKLLTLTLLTAAIATSTNALANDEHQIGVQLHSGSAKYKSSSKDGDGVSNLYLYYNYQFDPMFSVEGGLSVGAELDDWNCTDLTKDRFECVRENNALFDLNANKLEYTSIVVAGKAQFDVTQNSNVYGKLGLHRYDYEMKNGNTKVVDDSGFGYLAEAGWEYQWNNGIGLNLAVRYTDMGDLDTTTWGIGMSYRF</sequence>
<dbReference type="KEGG" id="pxi:J5O05_04035"/>
<dbReference type="SUPFAM" id="SSF56925">
    <property type="entry name" value="OMPA-like"/>
    <property type="match status" value="1"/>
</dbReference>
<dbReference type="InterPro" id="IPR027385">
    <property type="entry name" value="Beta-barrel_OMP"/>
</dbReference>
<feature type="chain" id="PRO_5037882888" evidence="2">
    <location>
        <begin position="23"/>
        <end position="196"/>
    </location>
</feature>
<dbReference type="InterPro" id="IPR011250">
    <property type="entry name" value="OMP/PagP_B-barrel"/>
</dbReference>
<dbReference type="RefSeq" id="WP_208843696.1">
    <property type="nucleotide sequence ID" value="NZ_CP072133.1"/>
</dbReference>
<accession>A0A975DI60</accession>
<keyword evidence="1 2" id="KW-0732">Signal</keyword>
<name>A0A975DI60_9GAMM</name>
<proteinExistence type="predicted"/>
<dbReference type="EMBL" id="CP072133">
    <property type="protein sequence ID" value="QTH72074.1"/>
    <property type="molecule type" value="Genomic_DNA"/>
</dbReference>
<organism evidence="4 5">
    <name type="scientific">Pseudoalteromonas xiamenensis</name>
    <dbReference type="NCBI Taxonomy" id="882626"/>
    <lineage>
        <taxon>Bacteria</taxon>
        <taxon>Pseudomonadati</taxon>
        <taxon>Pseudomonadota</taxon>
        <taxon>Gammaproteobacteria</taxon>
        <taxon>Alteromonadales</taxon>
        <taxon>Pseudoalteromonadaceae</taxon>
        <taxon>Pseudoalteromonas</taxon>
    </lineage>
</organism>
<evidence type="ECO:0000256" key="1">
    <source>
        <dbReference type="ARBA" id="ARBA00022729"/>
    </source>
</evidence>
<keyword evidence="5" id="KW-1185">Reference proteome</keyword>
<gene>
    <name evidence="4" type="ORF">J5O05_04035</name>
</gene>
<protein>
    <submittedName>
        <fullName evidence="4">Porin family protein</fullName>
    </submittedName>
</protein>
<evidence type="ECO:0000313" key="4">
    <source>
        <dbReference type="EMBL" id="QTH72074.1"/>
    </source>
</evidence>
<dbReference type="Gene3D" id="2.40.160.20">
    <property type="match status" value="1"/>
</dbReference>
<evidence type="ECO:0000259" key="3">
    <source>
        <dbReference type="Pfam" id="PF13505"/>
    </source>
</evidence>
<reference evidence="4" key="1">
    <citation type="submission" date="2021-03" db="EMBL/GenBank/DDBJ databases">
        <title>Complete Genome of Pseudoalteromonas xiamenensis STKMTI.2, a new potential marine bacterium producing anti-Vibrio compounds.</title>
        <authorList>
            <person name="Handayani D.P."/>
            <person name="Isnansetyo A."/>
            <person name="Istiqomah I."/>
            <person name="Jumina J."/>
        </authorList>
    </citation>
    <scope>NUCLEOTIDE SEQUENCE</scope>
    <source>
        <strain evidence="4">STKMTI.2</strain>
    </source>
</reference>
<dbReference type="Proteomes" id="UP000664904">
    <property type="component" value="Chromosome"/>
</dbReference>
<dbReference type="AlphaFoldDB" id="A0A975DI60"/>
<evidence type="ECO:0000256" key="2">
    <source>
        <dbReference type="SAM" id="SignalP"/>
    </source>
</evidence>
<feature type="signal peptide" evidence="2">
    <location>
        <begin position="1"/>
        <end position="22"/>
    </location>
</feature>